<keyword evidence="2" id="KW-0547">Nucleotide-binding</keyword>
<dbReference type="SUPFAM" id="SSF52540">
    <property type="entry name" value="P-loop containing nucleoside triphosphate hydrolases"/>
    <property type="match status" value="1"/>
</dbReference>
<feature type="compositionally biased region" description="Basic and acidic residues" evidence="6">
    <location>
        <begin position="537"/>
        <end position="551"/>
    </location>
</feature>
<dbReference type="PROSITE" id="PS51721">
    <property type="entry name" value="G_CP"/>
    <property type="match status" value="1"/>
</dbReference>
<dbReference type="GO" id="GO:0005525">
    <property type="term" value="F:GTP binding"/>
    <property type="evidence" value="ECO:0007669"/>
    <property type="project" value="UniProtKB-KW"/>
</dbReference>
<evidence type="ECO:0000256" key="2">
    <source>
        <dbReference type="ARBA" id="ARBA00022741"/>
    </source>
</evidence>
<protein>
    <recommendedName>
        <fullName evidence="5">Guanine nucleotide-binding protein-like 1</fullName>
    </recommendedName>
</protein>
<feature type="domain" description="CP-type G" evidence="7">
    <location>
        <begin position="161"/>
        <end position="394"/>
    </location>
</feature>
<evidence type="ECO:0000256" key="6">
    <source>
        <dbReference type="SAM" id="MobiDB-lite"/>
    </source>
</evidence>
<dbReference type="PANTHER" id="PTHR45709:SF3">
    <property type="entry name" value="GUANINE NUCLEOTIDE-BINDING PROTEIN-LIKE 1"/>
    <property type="match status" value="1"/>
</dbReference>
<dbReference type="InterPro" id="IPR027417">
    <property type="entry name" value="P-loop_NTPase"/>
</dbReference>
<feature type="region of interest" description="Disordered" evidence="6">
    <location>
        <begin position="1"/>
        <end position="31"/>
    </location>
</feature>
<evidence type="ECO:0000313" key="8">
    <source>
        <dbReference type="EMBL" id="CAH1101970.1"/>
    </source>
</evidence>
<dbReference type="AlphaFoldDB" id="A0A9P0CLZ7"/>
<dbReference type="PANTHER" id="PTHR45709">
    <property type="entry name" value="LARGE SUBUNIT GTPASE 1 HOMOLOG-RELATED"/>
    <property type="match status" value="1"/>
</dbReference>
<organism evidence="8 9">
    <name type="scientific">Psylliodes chrysocephalus</name>
    <dbReference type="NCBI Taxonomy" id="3402493"/>
    <lineage>
        <taxon>Eukaryota</taxon>
        <taxon>Metazoa</taxon>
        <taxon>Ecdysozoa</taxon>
        <taxon>Arthropoda</taxon>
        <taxon>Hexapoda</taxon>
        <taxon>Insecta</taxon>
        <taxon>Pterygota</taxon>
        <taxon>Neoptera</taxon>
        <taxon>Endopterygota</taxon>
        <taxon>Coleoptera</taxon>
        <taxon>Polyphaga</taxon>
        <taxon>Cucujiformia</taxon>
        <taxon>Chrysomeloidea</taxon>
        <taxon>Chrysomelidae</taxon>
        <taxon>Galerucinae</taxon>
        <taxon>Alticini</taxon>
        <taxon>Psylliodes</taxon>
    </lineage>
</organism>
<reference evidence="8" key="1">
    <citation type="submission" date="2022-01" db="EMBL/GenBank/DDBJ databases">
        <authorList>
            <person name="King R."/>
        </authorList>
    </citation>
    <scope>NUCLEOTIDE SEQUENCE</scope>
</reference>
<dbReference type="Gene3D" id="3.40.50.300">
    <property type="entry name" value="P-loop containing nucleotide triphosphate hydrolases"/>
    <property type="match status" value="1"/>
</dbReference>
<accession>A0A9P0CLZ7</accession>
<sequence>MPQSHRKTPFSGKAKKEQLKIKKQSKQGFHKNPVLLKAHENIGEGSGNIDKINFQPTRDGHSKPNRYALQFFKESQEEILKQKELARHSLEPKEELDLEIEANQFFEKDLDFPKRPSWDFCLSKDELEQQENHYFTQYVKDVEQKFNWKDLSLFELNLETWRQLWRVLEISDVILFIVDIRFAAVMFPPSLYQYVTNTLKKDFILVINKIDLAPASIVVAWKHYFEERYPNLHIVLFTTVPGYNLIGNQTNASGLQVRRRKGRIRMAAEGAQQILDICKKLVGNEIELSSWHRKIKEECSLETGDSDNDSVEVGETVHLKNVDTDYVQYEKFYKGTLTIGCIGQPNVGKSSLMNALMGKKVVSVSKTPGHTKHFQTIFLTPNVRLCDCPGLVFPSKVPKPLQVLMGSFPIAQLRQPFTTVKYIAERLDLVVLLRIDHPTNDDTWSAMDVCDGWAKKRGYYTAKAARLDSYRAANSLLRMALDGKICLCLRPPGYSEKKELWASHPDIRVVEGIQARNAEAASSGDSHLVIDTDSDEEVSKKNVNKKEKSNSDSEDDSEDEDDFEVTSNKFSALSSDM</sequence>
<feature type="compositionally biased region" description="Acidic residues" evidence="6">
    <location>
        <begin position="552"/>
        <end position="564"/>
    </location>
</feature>
<keyword evidence="3" id="KW-0342">GTP-binding</keyword>
<keyword evidence="9" id="KW-1185">Reference proteome</keyword>
<gene>
    <name evidence="8" type="ORF">PSYICH_LOCUS3192</name>
</gene>
<dbReference type="GO" id="GO:0003924">
    <property type="term" value="F:GTPase activity"/>
    <property type="evidence" value="ECO:0007669"/>
    <property type="project" value="InterPro"/>
</dbReference>
<evidence type="ECO:0000256" key="1">
    <source>
        <dbReference type="ARBA" id="ARBA00022553"/>
    </source>
</evidence>
<proteinExistence type="predicted"/>
<name>A0A9P0CLZ7_9CUCU</name>
<feature type="region of interest" description="Disordered" evidence="6">
    <location>
        <begin position="520"/>
        <end position="577"/>
    </location>
</feature>
<evidence type="ECO:0000256" key="4">
    <source>
        <dbReference type="ARBA" id="ARBA00037770"/>
    </source>
</evidence>
<dbReference type="Pfam" id="PF01926">
    <property type="entry name" value="MMR_HSR1"/>
    <property type="match status" value="1"/>
</dbReference>
<comment type="function">
    <text evidence="4">Possible regulatory or functional link with the histocompatibility cluster.</text>
</comment>
<evidence type="ECO:0000313" key="9">
    <source>
        <dbReference type="Proteomes" id="UP001153636"/>
    </source>
</evidence>
<dbReference type="PRINTS" id="PR00326">
    <property type="entry name" value="GTP1OBG"/>
</dbReference>
<evidence type="ECO:0000256" key="5">
    <source>
        <dbReference type="ARBA" id="ARBA00039902"/>
    </source>
</evidence>
<dbReference type="Proteomes" id="UP001153636">
    <property type="component" value="Chromosome 12"/>
</dbReference>
<dbReference type="InterPro" id="IPR030378">
    <property type="entry name" value="G_CP_dom"/>
</dbReference>
<evidence type="ECO:0000256" key="3">
    <source>
        <dbReference type="ARBA" id="ARBA00023134"/>
    </source>
</evidence>
<feature type="compositionally biased region" description="Polar residues" evidence="6">
    <location>
        <begin position="566"/>
        <end position="577"/>
    </location>
</feature>
<dbReference type="OrthoDB" id="391988at2759"/>
<dbReference type="CDD" id="cd01857">
    <property type="entry name" value="HSR1_MMR1"/>
    <property type="match status" value="1"/>
</dbReference>
<evidence type="ECO:0000259" key="7">
    <source>
        <dbReference type="PROSITE" id="PS51721"/>
    </source>
</evidence>
<keyword evidence="1" id="KW-0597">Phosphoprotein</keyword>
<dbReference type="InterPro" id="IPR006073">
    <property type="entry name" value="GTP-bd"/>
</dbReference>
<dbReference type="InterPro" id="IPR043358">
    <property type="entry name" value="GNL1-like"/>
</dbReference>
<dbReference type="EMBL" id="OV651824">
    <property type="protein sequence ID" value="CAH1101970.1"/>
    <property type="molecule type" value="Genomic_DNA"/>
</dbReference>